<evidence type="ECO:0008006" key="4">
    <source>
        <dbReference type="Google" id="ProtNLM"/>
    </source>
</evidence>
<protein>
    <recommendedName>
        <fullName evidence="4">DUF2842 domain-containing protein</fullName>
    </recommendedName>
</protein>
<dbReference type="STRING" id="472175.EL18_01468"/>
<keyword evidence="1" id="KW-1133">Transmembrane helix</keyword>
<sequence>MPVRLKKFIGMIALIALVVLYALISTAFAVAVLADKSAWTHLAFYLVSGLMWILPAMWIIKWMETSKRRESE</sequence>
<dbReference type="EMBL" id="JMQM01000001">
    <property type="protein sequence ID" value="KFB10434.1"/>
    <property type="molecule type" value="Genomic_DNA"/>
</dbReference>
<keyword evidence="3" id="KW-1185">Reference proteome</keyword>
<reference evidence="2 3" key="1">
    <citation type="submission" date="2014-05" db="EMBL/GenBank/DDBJ databases">
        <title>Draft Genome Sequence of Nitratireductor basaltis Strain UMTGB225, A Marine Bacterium Isolated from Green Barrel Tunicate.</title>
        <authorList>
            <person name="Gan H.Y."/>
        </authorList>
    </citation>
    <scope>NUCLEOTIDE SEQUENCE [LARGE SCALE GENOMIC DNA]</scope>
    <source>
        <strain evidence="2 3">UMTGB225</strain>
    </source>
</reference>
<dbReference type="eggNOG" id="ENOG50339JI">
    <property type="taxonomic scope" value="Bacteria"/>
</dbReference>
<comment type="caution">
    <text evidence="2">The sequence shown here is derived from an EMBL/GenBank/DDBJ whole genome shotgun (WGS) entry which is preliminary data.</text>
</comment>
<dbReference type="PATRIC" id="fig|472175.3.peg.1480"/>
<organism evidence="2 3">
    <name type="scientific">Nitratireductor basaltis</name>
    <dbReference type="NCBI Taxonomy" id="472175"/>
    <lineage>
        <taxon>Bacteria</taxon>
        <taxon>Pseudomonadati</taxon>
        <taxon>Pseudomonadota</taxon>
        <taxon>Alphaproteobacteria</taxon>
        <taxon>Hyphomicrobiales</taxon>
        <taxon>Phyllobacteriaceae</taxon>
        <taxon>Nitratireductor</taxon>
    </lineage>
</organism>
<evidence type="ECO:0000313" key="2">
    <source>
        <dbReference type="EMBL" id="KFB10434.1"/>
    </source>
</evidence>
<dbReference type="Pfam" id="PF11003">
    <property type="entry name" value="DUF2842"/>
    <property type="match status" value="1"/>
</dbReference>
<dbReference type="OrthoDB" id="7510023at2"/>
<keyword evidence="1" id="KW-0812">Transmembrane</keyword>
<dbReference type="InterPro" id="IPR021265">
    <property type="entry name" value="DUF2842"/>
</dbReference>
<dbReference type="RefSeq" id="WP_081871113.1">
    <property type="nucleotide sequence ID" value="NZ_JMQM01000001.1"/>
</dbReference>
<dbReference type="Proteomes" id="UP000053675">
    <property type="component" value="Unassembled WGS sequence"/>
</dbReference>
<feature type="transmembrane region" description="Helical" evidence="1">
    <location>
        <begin position="39"/>
        <end position="60"/>
    </location>
</feature>
<proteinExistence type="predicted"/>
<evidence type="ECO:0000256" key="1">
    <source>
        <dbReference type="SAM" id="Phobius"/>
    </source>
</evidence>
<gene>
    <name evidence="2" type="ORF">EL18_01468</name>
</gene>
<evidence type="ECO:0000313" key="3">
    <source>
        <dbReference type="Proteomes" id="UP000053675"/>
    </source>
</evidence>
<accession>A0A084UBU8</accession>
<keyword evidence="1" id="KW-0472">Membrane</keyword>
<dbReference type="AlphaFoldDB" id="A0A084UBU8"/>
<name>A0A084UBU8_9HYPH</name>